<evidence type="ECO:0000256" key="1">
    <source>
        <dbReference type="ARBA" id="ARBA00008791"/>
    </source>
</evidence>
<dbReference type="Pfam" id="PF00582">
    <property type="entry name" value="Usp"/>
    <property type="match status" value="1"/>
</dbReference>
<comment type="caution">
    <text evidence="4">The sequence shown here is derived from an EMBL/GenBank/DDBJ whole genome shotgun (WGS) entry which is preliminary data.</text>
</comment>
<dbReference type="PIRSF" id="PIRSF006276">
    <property type="entry name" value="UspA"/>
    <property type="match status" value="1"/>
</dbReference>
<reference evidence="4 5" key="1">
    <citation type="submission" date="2018-03" db="EMBL/GenBank/DDBJ databases">
        <title>Cross-interface Injection: A General Nanoliter Liquid Handling Method Applied to Single Cells Genome Amplification Automated Nanoliter Liquid Handling Applied to Single Cell Multiple Displacement Amplification.</title>
        <authorList>
            <person name="Yun J."/>
            <person name="Xu P."/>
            <person name="Xu J."/>
            <person name="Dai X."/>
            <person name="Wang Y."/>
            <person name="Zheng X."/>
            <person name="Cao C."/>
            <person name="Yi Q."/>
            <person name="Zhu Y."/>
            <person name="Wang L."/>
            <person name="Dong Z."/>
            <person name="Huang Y."/>
            <person name="Huang L."/>
            <person name="Du W."/>
        </authorList>
    </citation>
    <scope>NUCLEOTIDE SEQUENCE [LARGE SCALE GENOMIC DNA]</scope>
    <source>
        <strain evidence="4 5">Z-D1-2</strain>
    </source>
</reference>
<dbReference type="InterPro" id="IPR006015">
    <property type="entry name" value="Universal_stress_UspA"/>
</dbReference>
<dbReference type="EMBL" id="PYVU01000011">
    <property type="protein sequence ID" value="PTB97554.1"/>
    <property type="molecule type" value="Genomic_DNA"/>
</dbReference>
<dbReference type="SUPFAM" id="SSF52402">
    <property type="entry name" value="Adenine nucleotide alpha hydrolases-like"/>
    <property type="match status" value="1"/>
</dbReference>
<evidence type="ECO:0000256" key="2">
    <source>
        <dbReference type="PIRNR" id="PIRNR006276"/>
    </source>
</evidence>
<name>A0A2T4DUP6_9BACT</name>
<comment type="similarity">
    <text evidence="1 2">Belongs to the universal stress protein A family.</text>
</comment>
<protein>
    <recommendedName>
        <fullName evidence="2">Universal stress protein</fullName>
    </recommendedName>
</protein>
<evidence type="ECO:0000313" key="5">
    <source>
        <dbReference type="Proteomes" id="UP000240608"/>
    </source>
</evidence>
<dbReference type="GO" id="GO:0005737">
    <property type="term" value="C:cytoplasm"/>
    <property type="evidence" value="ECO:0007669"/>
    <property type="project" value="UniProtKB-SubCell"/>
</dbReference>
<dbReference type="CDD" id="cd00293">
    <property type="entry name" value="USP-like"/>
    <property type="match status" value="1"/>
</dbReference>
<evidence type="ECO:0000259" key="3">
    <source>
        <dbReference type="Pfam" id="PF00582"/>
    </source>
</evidence>
<keyword evidence="2" id="KW-0963">Cytoplasm</keyword>
<sequence>MKNILVSIDFKNDEQLLLDQAVQFAKAFSAKIWLLHIGAPDPDFVGYSVGPQYIRDAKAEDLREEHHSLQHYSELMHAQAVKAEALLIQGATVESILQEAQQLKADLIIIGHHEHSILYKIFQESVSSEVMKKSKIPVLMVPLEN</sequence>
<dbReference type="PANTHER" id="PTHR46268">
    <property type="entry name" value="STRESS RESPONSE PROTEIN NHAX"/>
    <property type="match status" value="1"/>
</dbReference>
<feature type="domain" description="UspA" evidence="3">
    <location>
        <begin position="1"/>
        <end position="142"/>
    </location>
</feature>
<dbReference type="PANTHER" id="PTHR46268:SF6">
    <property type="entry name" value="UNIVERSAL STRESS PROTEIN UP12"/>
    <property type="match status" value="1"/>
</dbReference>
<dbReference type="PRINTS" id="PR01438">
    <property type="entry name" value="UNVRSLSTRESS"/>
</dbReference>
<dbReference type="Gene3D" id="3.40.50.620">
    <property type="entry name" value="HUPs"/>
    <property type="match status" value="1"/>
</dbReference>
<dbReference type="InterPro" id="IPR014729">
    <property type="entry name" value="Rossmann-like_a/b/a_fold"/>
</dbReference>
<organism evidence="4 5">
    <name type="scientific">Marivirga lumbricoides</name>
    <dbReference type="NCBI Taxonomy" id="1046115"/>
    <lineage>
        <taxon>Bacteria</taxon>
        <taxon>Pseudomonadati</taxon>
        <taxon>Bacteroidota</taxon>
        <taxon>Cytophagia</taxon>
        <taxon>Cytophagales</taxon>
        <taxon>Marivirgaceae</taxon>
        <taxon>Marivirga</taxon>
    </lineage>
</organism>
<comment type="subcellular location">
    <subcellularLocation>
        <location evidence="2">Cytoplasm</location>
    </subcellularLocation>
</comment>
<dbReference type="Proteomes" id="UP000240608">
    <property type="component" value="Unassembled WGS sequence"/>
</dbReference>
<dbReference type="AlphaFoldDB" id="A0A2T4DUP6"/>
<gene>
    <name evidence="4" type="ORF">C9994_02400</name>
</gene>
<dbReference type="InterPro" id="IPR006016">
    <property type="entry name" value="UspA"/>
</dbReference>
<accession>A0A2T4DUP6</accession>
<evidence type="ECO:0000313" key="4">
    <source>
        <dbReference type="EMBL" id="PTB97554.1"/>
    </source>
</evidence>
<proteinExistence type="inferred from homology"/>